<dbReference type="PRINTS" id="PR00463">
    <property type="entry name" value="EP450I"/>
</dbReference>
<dbReference type="InterPro" id="IPR036396">
    <property type="entry name" value="Cyt_P450_sf"/>
</dbReference>
<dbReference type="AlphaFoldDB" id="A0A8H5HWH0"/>
<dbReference type="GO" id="GO:0016705">
    <property type="term" value="F:oxidoreductase activity, acting on paired donors, with incorporation or reduction of molecular oxygen"/>
    <property type="evidence" value="ECO:0007669"/>
    <property type="project" value="InterPro"/>
</dbReference>
<dbReference type="PRINTS" id="PR00385">
    <property type="entry name" value="P450"/>
</dbReference>
<comment type="caution">
    <text evidence="12">The sequence shown here is derived from an EMBL/GenBank/DDBJ whole genome shotgun (WGS) entry which is preliminary data.</text>
</comment>
<accession>A0A8H5HWH0</accession>
<keyword evidence="11" id="KW-0472">Membrane</keyword>
<keyword evidence="11" id="KW-1133">Transmembrane helix</keyword>
<keyword evidence="11" id="KW-0812">Transmembrane</keyword>
<dbReference type="PROSITE" id="PS00086">
    <property type="entry name" value="CYTOCHROME_P450"/>
    <property type="match status" value="1"/>
</dbReference>
<evidence type="ECO:0000313" key="13">
    <source>
        <dbReference type="Proteomes" id="UP000518752"/>
    </source>
</evidence>
<proteinExistence type="inferred from homology"/>
<dbReference type="InterPro" id="IPR050364">
    <property type="entry name" value="Cytochrome_P450_fung"/>
</dbReference>
<gene>
    <name evidence="12" type="ORF">D9757_004469</name>
</gene>
<keyword evidence="4 9" id="KW-0349">Heme</keyword>
<feature type="binding site" description="axial binding residue" evidence="9">
    <location>
        <position position="444"/>
    </location>
    <ligand>
        <name>heme</name>
        <dbReference type="ChEBI" id="CHEBI:30413"/>
    </ligand>
    <ligandPart>
        <name>Fe</name>
        <dbReference type="ChEBI" id="CHEBI:18248"/>
    </ligandPart>
</feature>
<keyword evidence="13" id="KW-1185">Reference proteome</keyword>
<dbReference type="InterPro" id="IPR002401">
    <property type="entry name" value="Cyt_P450_E_grp-I"/>
</dbReference>
<dbReference type="Pfam" id="PF00067">
    <property type="entry name" value="p450"/>
    <property type="match status" value="1"/>
</dbReference>
<evidence type="ECO:0000256" key="4">
    <source>
        <dbReference type="ARBA" id="ARBA00022617"/>
    </source>
</evidence>
<dbReference type="PANTHER" id="PTHR46300:SF7">
    <property type="entry name" value="P450, PUTATIVE (EUROFUNG)-RELATED"/>
    <property type="match status" value="1"/>
</dbReference>
<comment type="cofactor">
    <cofactor evidence="1 9">
        <name>heme</name>
        <dbReference type="ChEBI" id="CHEBI:30413"/>
    </cofactor>
</comment>
<feature type="transmembrane region" description="Helical" evidence="11">
    <location>
        <begin position="7"/>
        <end position="26"/>
    </location>
</feature>
<evidence type="ECO:0000313" key="12">
    <source>
        <dbReference type="EMBL" id="KAF5390752.1"/>
    </source>
</evidence>
<dbReference type="InterPro" id="IPR001128">
    <property type="entry name" value="Cyt_P450"/>
</dbReference>
<dbReference type="PANTHER" id="PTHR46300">
    <property type="entry name" value="P450, PUTATIVE (EUROFUNG)-RELATED-RELATED"/>
    <property type="match status" value="1"/>
</dbReference>
<name>A0A8H5HWH0_9AGAR</name>
<protein>
    <recommendedName>
        <fullName evidence="14">Cytochrome P450</fullName>
    </recommendedName>
</protein>
<evidence type="ECO:0000256" key="9">
    <source>
        <dbReference type="PIRSR" id="PIRSR602401-1"/>
    </source>
</evidence>
<keyword evidence="7 9" id="KW-0408">Iron</keyword>
<keyword evidence="8 10" id="KW-0503">Monooxygenase</keyword>
<dbReference type="GO" id="GO:0005506">
    <property type="term" value="F:iron ion binding"/>
    <property type="evidence" value="ECO:0007669"/>
    <property type="project" value="InterPro"/>
</dbReference>
<organism evidence="12 13">
    <name type="scientific">Collybiopsis confluens</name>
    <dbReference type="NCBI Taxonomy" id="2823264"/>
    <lineage>
        <taxon>Eukaryota</taxon>
        <taxon>Fungi</taxon>
        <taxon>Dikarya</taxon>
        <taxon>Basidiomycota</taxon>
        <taxon>Agaricomycotina</taxon>
        <taxon>Agaricomycetes</taxon>
        <taxon>Agaricomycetidae</taxon>
        <taxon>Agaricales</taxon>
        <taxon>Marasmiineae</taxon>
        <taxon>Omphalotaceae</taxon>
        <taxon>Collybiopsis</taxon>
    </lineage>
</organism>
<dbReference type="SUPFAM" id="SSF48264">
    <property type="entry name" value="Cytochrome P450"/>
    <property type="match status" value="1"/>
</dbReference>
<dbReference type="Proteomes" id="UP000518752">
    <property type="component" value="Unassembled WGS sequence"/>
</dbReference>
<keyword evidence="6 10" id="KW-0560">Oxidoreductase</keyword>
<dbReference type="OrthoDB" id="2789670at2759"/>
<dbReference type="GO" id="GO:0020037">
    <property type="term" value="F:heme binding"/>
    <property type="evidence" value="ECO:0007669"/>
    <property type="project" value="InterPro"/>
</dbReference>
<dbReference type="GO" id="GO:0004497">
    <property type="term" value="F:monooxygenase activity"/>
    <property type="evidence" value="ECO:0007669"/>
    <property type="project" value="UniProtKB-KW"/>
</dbReference>
<comment type="pathway">
    <text evidence="2">Secondary metabolite biosynthesis.</text>
</comment>
<evidence type="ECO:0000256" key="3">
    <source>
        <dbReference type="ARBA" id="ARBA00010617"/>
    </source>
</evidence>
<evidence type="ECO:0000256" key="8">
    <source>
        <dbReference type="ARBA" id="ARBA00023033"/>
    </source>
</evidence>
<keyword evidence="5 9" id="KW-0479">Metal-binding</keyword>
<evidence type="ECO:0000256" key="5">
    <source>
        <dbReference type="ARBA" id="ARBA00022723"/>
    </source>
</evidence>
<evidence type="ECO:0000256" key="10">
    <source>
        <dbReference type="RuleBase" id="RU000461"/>
    </source>
</evidence>
<reference evidence="12 13" key="1">
    <citation type="journal article" date="2020" name="ISME J.">
        <title>Uncovering the hidden diversity of litter-decomposition mechanisms in mushroom-forming fungi.</title>
        <authorList>
            <person name="Floudas D."/>
            <person name="Bentzer J."/>
            <person name="Ahren D."/>
            <person name="Johansson T."/>
            <person name="Persson P."/>
            <person name="Tunlid A."/>
        </authorList>
    </citation>
    <scope>NUCLEOTIDE SEQUENCE [LARGE SCALE GENOMIC DNA]</scope>
    <source>
        <strain evidence="12 13">CBS 406.79</strain>
    </source>
</reference>
<sequence>MHSRRQASLEVTALFALCLLSVFYFARWKSSQARYPFPPGPKKLPIVENLFDIPSKGQIWLDYSEMSRRYGSDIIHLSALGNSIVVLNTAKAVSDLLEKRSLIYSSRPYSTMIGELMGWKNTLFFLPYGEAWKSQRKIFHQAIPPGDMARFHSKLLKGTRNLLRVIARTDDVLNDFQSWVSVFILDVVYGIQEEDAGDFLLLGSEAIESLGVAGTPGAFYVEQIPLLKYVPDWFPGADFKRKANKWNDIRERITEGTFQATKEQELATATPSIVSVALQQIDASDDVLQREGDIKSASMAAYAGASDTTVVALANLIAALLLDPDVQAIAHRELDKVLGLGKLPDFSDEPSLPYITAIIMESFRHQPLAPLAFPHLVTQDDVYEGYHIPKGSYIIGNTWSIFHNEDEFPDPRRFNPSRFIDRFGKIDPNIRDPTFVFGFGRRICPGKHLALASLFIATASILACYKIEPELDEHGELAEPKVQRDPAPSLINKPLPFKCRFVPRSKEIDAFL</sequence>
<evidence type="ECO:0000256" key="11">
    <source>
        <dbReference type="SAM" id="Phobius"/>
    </source>
</evidence>
<dbReference type="EMBL" id="JAACJN010000013">
    <property type="protein sequence ID" value="KAF5390752.1"/>
    <property type="molecule type" value="Genomic_DNA"/>
</dbReference>
<comment type="similarity">
    <text evidence="3 10">Belongs to the cytochrome P450 family.</text>
</comment>
<dbReference type="Gene3D" id="1.10.630.10">
    <property type="entry name" value="Cytochrome P450"/>
    <property type="match status" value="1"/>
</dbReference>
<dbReference type="CDD" id="cd11065">
    <property type="entry name" value="CYP64-like"/>
    <property type="match status" value="1"/>
</dbReference>
<evidence type="ECO:0008006" key="14">
    <source>
        <dbReference type="Google" id="ProtNLM"/>
    </source>
</evidence>
<evidence type="ECO:0000256" key="7">
    <source>
        <dbReference type="ARBA" id="ARBA00023004"/>
    </source>
</evidence>
<evidence type="ECO:0000256" key="1">
    <source>
        <dbReference type="ARBA" id="ARBA00001971"/>
    </source>
</evidence>
<dbReference type="InterPro" id="IPR017972">
    <property type="entry name" value="Cyt_P450_CS"/>
</dbReference>
<evidence type="ECO:0000256" key="6">
    <source>
        <dbReference type="ARBA" id="ARBA00023002"/>
    </source>
</evidence>
<evidence type="ECO:0000256" key="2">
    <source>
        <dbReference type="ARBA" id="ARBA00005179"/>
    </source>
</evidence>